<dbReference type="PANTHER" id="PTHR46796:SF13">
    <property type="entry name" value="HTH-TYPE TRANSCRIPTIONAL ACTIVATOR RHAS"/>
    <property type="match status" value="1"/>
</dbReference>
<protein>
    <recommendedName>
        <fullName evidence="4">HTH araC/xylS-type domain-containing protein</fullName>
    </recommendedName>
</protein>
<dbReference type="Proteomes" id="UP000064412">
    <property type="component" value="Unassembled WGS sequence"/>
</dbReference>
<feature type="domain" description="HTH araC/xylS-type" evidence="4">
    <location>
        <begin position="153"/>
        <end position="260"/>
    </location>
</feature>
<accession>A0ABD4DMQ3</accession>
<keyword evidence="3" id="KW-0804">Transcription</keyword>
<name>A0ABD4DMQ3_ELIMR</name>
<keyword evidence="1" id="KW-0805">Transcription regulation</keyword>
<dbReference type="GO" id="GO:0003677">
    <property type="term" value="F:DNA binding"/>
    <property type="evidence" value="ECO:0007669"/>
    <property type="project" value="UniProtKB-KW"/>
</dbReference>
<proteinExistence type="predicted"/>
<dbReference type="InterPro" id="IPR050204">
    <property type="entry name" value="AraC_XylS_family_regulators"/>
</dbReference>
<keyword evidence="2" id="KW-0238">DNA-binding</keyword>
<evidence type="ECO:0000256" key="3">
    <source>
        <dbReference type="ARBA" id="ARBA00023163"/>
    </source>
</evidence>
<dbReference type="SUPFAM" id="SSF46689">
    <property type="entry name" value="Homeodomain-like"/>
    <property type="match status" value="1"/>
</dbReference>
<dbReference type="PROSITE" id="PS01124">
    <property type="entry name" value="HTH_ARAC_FAMILY_2"/>
    <property type="match status" value="1"/>
</dbReference>
<evidence type="ECO:0000256" key="1">
    <source>
        <dbReference type="ARBA" id="ARBA00023015"/>
    </source>
</evidence>
<dbReference type="Gene3D" id="1.10.10.60">
    <property type="entry name" value="Homeodomain-like"/>
    <property type="match status" value="1"/>
</dbReference>
<dbReference type="SMART" id="SM00342">
    <property type="entry name" value="HTH_ARAC"/>
    <property type="match status" value="1"/>
</dbReference>
<comment type="caution">
    <text evidence="5">The sequence shown here is derived from an EMBL/GenBank/DDBJ whole genome shotgun (WGS) entry which is preliminary data.</text>
</comment>
<dbReference type="RefSeq" id="WP_059343892.1">
    <property type="nucleotide sequence ID" value="NZ_CP140570.1"/>
</dbReference>
<dbReference type="EMBL" id="LNOI01000001">
    <property type="protein sequence ID" value="KUY20022.1"/>
    <property type="molecule type" value="Genomic_DNA"/>
</dbReference>
<gene>
    <name evidence="5" type="ORF">ATB95_03615</name>
</gene>
<evidence type="ECO:0000256" key="2">
    <source>
        <dbReference type="ARBA" id="ARBA00023125"/>
    </source>
</evidence>
<dbReference type="PANTHER" id="PTHR46796">
    <property type="entry name" value="HTH-TYPE TRANSCRIPTIONAL ACTIVATOR RHAS-RELATED"/>
    <property type="match status" value="1"/>
</dbReference>
<evidence type="ECO:0000259" key="4">
    <source>
        <dbReference type="PROSITE" id="PS01124"/>
    </source>
</evidence>
<dbReference type="GO" id="GO:0006355">
    <property type="term" value="P:regulation of DNA-templated transcription"/>
    <property type="evidence" value="ECO:0007669"/>
    <property type="project" value="UniProtKB-ARBA"/>
</dbReference>
<sequence length="275" mass="32407">MQSVIIKPKNEILRKYIQYFLFFNKCDEHFLNYTTFPNSNLCLAIYKKNKITYINKSDINLCNISEGHNYTSCLYGFHKMPFNVQIDSSLDQICIIFQPSAIRAFTKESYENLMNSNAVFEEIFSQDKSILNKIFDNDNFNERADELEILLLKNLKNEIPERMKQAMLMINNNPNLTLDTLSKDLEISETTLFRLFKDNMGQNPKSYLKTLRFRNVLQDLLNPNHSLTAVAYQNQYYDQAHFINDLKKFTGLSPKHLKNEISVNQKDLTWIYNKN</sequence>
<reference evidence="5 6" key="1">
    <citation type="submission" date="2015-11" db="EMBL/GenBank/DDBJ databases">
        <authorList>
            <person name="Nicholson A.C."/>
            <person name="Humrighouse B.W."/>
            <person name="Graziano J."/>
            <person name="Lasker B."/>
            <person name="Whitney A.M."/>
            <person name="Mcquiston J.R."/>
        </authorList>
    </citation>
    <scope>NUCLEOTIDE SEQUENCE [LARGE SCALE GENOMIC DNA]</scope>
    <source>
        <strain evidence="5 6">G4071</strain>
    </source>
</reference>
<dbReference type="InterPro" id="IPR018060">
    <property type="entry name" value="HTH_AraC"/>
</dbReference>
<dbReference type="Pfam" id="PF20240">
    <property type="entry name" value="DUF6597"/>
    <property type="match status" value="1"/>
</dbReference>
<evidence type="ECO:0000313" key="6">
    <source>
        <dbReference type="Proteomes" id="UP000064412"/>
    </source>
</evidence>
<evidence type="ECO:0000313" key="5">
    <source>
        <dbReference type="EMBL" id="KUY20022.1"/>
    </source>
</evidence>
<dbReference type="AlphaFoldDB" id="A0ABD4DMQ3"/>
<dbReference type="Pfam" id="PF12833">
    <property type="entry name" value="HTH_18"/>
    <property type="match status" value="1"/>
</dbReference>
<dbReference type="InterPro" id="IPR009057">
    <property type="entry name" value="Homeodomain-like_sf"/>
</dbReference>
<dbReference type="InterPro" id="IPR046532">
    <property type="entry name" value="DUF6597"/>
</dbReference>
<organism evidence="5 6">
    <name type="scientific">Elizabethkingia miricola</name>
    <name type="common">Chryseobacterium miricola</name>
    <dbReference type="NCBI Taxonomy" id="172045"/>
    <lineage>
        <taxon>Bacteria</taxon>
        <taxon>Pseudomonadati</taxon>
        <taxon>Bacteroidota</taxon>
        <taxon>Flavobacteriia</taxon>
        <taxon>Flavobacteriales</taxon>
        <taxon>Weeksellaceae</taxon>
        <taxon>Elizabethkingia</taxon>
    </lineage>
</organism>